<comment type="pathway">
    <text evidence="2">Phospholipid metabolism; phosphatidylglycerol biosynthesis; phosphatidylglycerol from CDP-diacylglycerol: step 1/2.</text>
</comment>
<evidence type="ECO:0000256" key="4">
    <source>
        <dbReference type="ARBA" id="ARBA00013170"/>
    </source>
</evidence>
<evidence type="ECO:0000256" key="11">
    <source>
        <dbReference type="ARBA" id="ARBA00023136"/>
    </source>
</evidence>
<evidence type="ECO:0000256" key="12">
    <source>
        <dbReference type="ARBA" id="ARBA00023209"/>
    </source>
</evidence>
<feature type="transmembrane region" description="Helical" evidence="17">
    <location>
        <begin position="30"/>
        <end position="50"/>
    </location>
</feature>
<dbReference type="Proteomes" id="UP001597375">
    <property type="component" value="Unassembled WGS sequence"/>
</dbReference>
<dbReference type="InterPro" id="IPR004570">
    <property type="entry name" value="Phosphatidylglycerol_P_synth"/>
</dbReference>
<keyword evidence="7 16" id="KW-0808">Transferase</keyword>
<dbReference type="Gene3D" id="1.20.120.1760">
    <property type="match status" value="1"/>
</dbReference>
<keyword evidence="10" id="KW-0443">Lipid metabolism</keyword>
<evidence type="ECO:0000313" key="19">
    <source>
        <dbReference type="Proteomes" id="UP001597375"/>
    </source>
</evidence>
<dbReference type="PIRSF" id="PIRSF000847">
    <property type="entry name" value="Phos_ph_gly_syn"/>
    <property type="match status" value="1"/>
</dbReference>
<dbReference type="PANTHER" id="PTHR14269">
    <property type="entry name" value="CDP-DIACYLGLYCEROL--GLYCEROL-3-PHOSPHATE 3-PHOSPHATIDYLTRANSFERASE-RELATED"/>
    <property type="match status" value="1"/>
</dbReference>
<keyword evidence="12" id="KW-0594">Phospholipid biosynthesis</keyword>
<dbReference type="InterPro" id="IPR000462">
    <property type="entry name" value="CDP-OH_P_trans"/>
</dbReference>
<dbReference type="InterPro" id="IPR048254">
    <property type="entry name" value="CDP_ALCOHOL_P_TRANSF_CS"/>
</dbReference>
<evidence type="ECO:0000256" key="7">
    <source>
        <dbReference type="ARBA" id="ARBA00022679"/>
    </source>
</evidence>
<dbReference type="InterPro" id="IPR043130">
    <property type="entry name" value="CDP-OH_PTrfase_TM_dom"/>
</dbReference>
<gene>
    <name evidence="18" type="primary">pgsA</name>
    <name evidence="18" type="ORF">ACFSSA_14695</name>
</gene>
<feature type="transmembrane region" description="Helical" evidence="17">
    <location>
        <begin position="71"/>
        <end position="95"/>
    </location>
</feature>
<keyword evidence="13" id="KW-1208">Phospholipid metabolism</keyword>
<evidence type="ECO:0000313" key="18">
    <source>
        <dbReference type="EMBL" id="MFD2257927.1"/>
    </source>
</evidence>
<proteinExistence type="inferred from homology"/>
<dbReference type="RefSeq" id="WP_386821331.1">
    <property type="nucleotide sequence ID" value="NZ_JBHUIT010000034.1"/>
</dbReference>
<keyword evidence="11 17" id="KW-0472">Membrane</keyword>
<evidence type="ECO:0000256" key="1">
    <source>
        <dbReference type="ARBA" id="ARBA00004141"/>
    </source>
</evidence>
<dbReference type="InterPro" id="IPR050324">
    <property type="entry name" value="CDP-alcohol_PTase-I"/>
</dbReference>
<evidence type="ECO:0000256" key="14">
    <source>
        <dbReference type="ARBA" id="ARBA00048586"/>
    </source>
</evidence>
<evidence type="ECO:0000256" key="15">
    <source>
        <dbReference type="NCBIfam" id="TIGR00560"/>
    </source>
</evidence>
<dbReference type="EMBL" id="JBHUIT010000034">
    <property type="protein sequence ID" value="MFD2257927.1"/>
    <property type="molecule type" value="Genomic_DNA"/>
</dbReference>
<comment type="subcellular location">
    <subcellularLocation>
        <location evidence="1">Membrane</location>
        <topology evidence="1">Multi-pass membrane protein</topology>
    </subcellularLocation>
</comment>
<evidence type="ECO:0000256" key="5">
    <source>
        <dbReference type="ARBA" id="ARBA00014944"/>
    </source>
</evidence>
<evidence type="ECO:0000256" key="16">
    <source>
        <dbReference type="RuleBase" id="RU003750"/>
    </source>
</evidence>
<reference evidence="19" key="1">
    <citation type="journal article" date="2019" name="Int. J. Syst. Evol. Microbiol.">
        <title>The Global Catalogue of Microorganisms (GCM) 10K type strain sequencing project: providing services to taxonomists for standard genome sequencing and annotation.</title>
        <authorList>
            <consortium name="The Broad Institute Genomics Platform"/>
            <consortium name="The Broad Institute Genome Sequencing Center for Infectious Disease"/>
            <person name="Wu L."/>
            <person name="Ma J."/>
        </authorList>
    </citation>
    <scope>NUCLEOTIDE SEQUENCE [LARGE SCALE GENOMIC DNA]</scope>
    <source>
        <strain evidence="19">CGMCC 4.7106</strain>
    </source>
</reference>
<comment type="similarity">
    <text evidence="3 16">Belongs to the CDP-alcohol phosphatidyltransferase class-I family.</text>
</comment>
<accession>A0ABW5DAB7</accession>
<feature type="transmembrane region" description="Helical" evidence="17">
    <location>
        <begin position="166"/>
        <end position="187"/>
    </location>
</feature>
<evidence type="ECO:0000256" key="17">
    <source>
        <dbReference type="SAM" id="Phobius"/>
    </source>
</evidence>
<evidence type="ECO:0000256" key="2">
    <source>
        <dbReference type="ARBA" id="ARBA00005042"/>
    </source>
</evidence>
<dbReference type="PANTHER" id="PTHR14269:SF62">
    <property type="entry name" value="CDP-DIACYLGLYCEROL--GLYCEROL-3-PHOSPHATE 3-PHOSPHATIDYLTRANSFERASE 1, CHLOROPLASTIC"/>
    <property type="match status" value="1"/>
</dbReference>
<comment type="caution">
    <text evidence="18">The sequence shown here is derived from an EMBL/GenBank/DDBJ whole genome shotgun (WGS) entry which is preliminary data.</text>
</comment>
<dbReference type="EC" id="2.7.8.5" evidence="4 15"/>
<evidence type="ECO:0000256" key="13">
    <source>
        <dbReference type="ARBA" id="ARBA00023264"/>
    </source>
</evidence>
<name>A0ABW5DAB7_9BACT</name>
<feature type="transmembrane region" description="Helical" evidence="17">
    <location>
        <begin position="7"/>
        <end position="24"/>
    </location>
</feature>
<dbReference type="GO" id="GO:0008444">
    <property type="term" value="F:CDP-diacylglycerol-glycerol-3-phosphate 3-phosphatidyltransferase activity"/>
    <property type="evidence" value="ECO:0007669"/>
    <property type="project" value="UniProtKB-EC"/>
</dbReference>
<evidence type="ECO:0000256" key="3">
    <source>
        <dbReference type="ARBA" id="ARBA00010441"/>
    </source>
</evidence>
<keyword evidence="19" id="KW-1185">Reference proteome</keyword>
<dbReference type="Pfam" id="PF01066">
    <property type="entry name" value="CDP-OH_P_transf"/>
    <property type="match status" value="1"/>
</dbReference>
<dbReference type="PROSITE" id="PS00379">
    <property type="entry name" value="CDP_ALCOHOL_P_TRANSF"/>
    <property type="match status" value="1"/>
</dbReference>
<protein>
    <recommendedName>
        <fullName evidence="5 15">CDP-diacylglycerol--glycerol-3-phosphate 3-phosphatidyltransferase</fullName>
        <ecNumber evidence="4 15">2.7.8.5</ecNumber>
    </recommendedName>
</protein>
<keyword evidence="9 17" id="KW-1133">Transmembrane helix</keyword>
<keyword evidence="6" id="KW-0444">Lipid biosynthesis</keyword>
<comment type="catalytic activity">
    <reaction evidence="14">
        <text>a CDP-1,2-diacyl-sn-glycerol + sn-glycerol 3-phosphate = a 1,2-diacyl-sn-glycero-3-phospho-(1'-sn-glycero-3'-phosphate) + CMP + H(+)</text>
        <dbReference type="Rhea" id="RHEA:12593"/>
        <dbReference type="ChEBI" id="CHEBI:15378"/>
        <dbReference type="ChEBI" id="CHEBI:57597"/>
        <dbReference type="ChEBI" id="CHEBI:58332"/>
        <dbReference type="ChEBI" id="CHEBI:60110"/>
        <dbReference type="ChEBI" id="CHEBI:60377"/>
        <dbReference type="EC" id="2.7.8.5"/>
    </reaction>
</comment>
<evidence type="ECO:0000256" key="6">
    <source>
        <dbReference type="ARBA" id="ARBA00022516"/>
    </source>
</evidence>
<dbReference type="NCBIfam" id="TIGR00560">
    <property type="entry name" value="pgsA"/>
    <property type="match status" value="1"/>
</dbReference>
<sequence length="197" mass="21863">MNLPNAITLSRLFLTAGFVIFVAWESTWGHFTALCLFIIAAASDFLDGWLARKMNLVTPLGKLLDPLADKILVCSAFVFFTSKGLCPVWITALIISREFLVTGLRQIAVEAGQVLAADNLGKWKTTFQLTYLISGLIWLTLETMEKIPSGLAIFHTLTKPWGDGAWLLPITLFLAVALTVISGWNYVWSSRYLLKGH</sequence>
<evidence type="ECO:0000256" key="10">
    <source>
        <dbReference type="ARBA" id="ARBA00023098"/>
    </source>
</evidence>
<evidence type="ECO:0000256" key="8">
    <source>
        <dbReference type="ARBA" id="ARBA00022692"/>
    </source>
</evidence>
<keyword evidence="8 17" id="KW-0812">Transmembrane</keyword>
<organism evidence="18 19">
    <name type="scientific">Luteolibacter algae</name>
    <dbReference type="NCBI Taxonomy" id="454151"/>
    <lineage>
        <taxon>Bacteria</taxon>
        <taxon>Pseudomonadati</taxon>
        <taxon>Verrucomicrobiota</taxon>
        <taxon>Verrucomicrobiia</taxon>
        <taxon>Verrucomicrobiales</taxon>
        <taxon>Verrucomicrobiaceae</taxon>
        <taxon>Luteolibacter</taxon>
    </lineage>
</organism>
<evidence type="ECO:0000256" key="9">
    <source>
        <dbReference type="ARBA" id="ARBA00022989"/>
    </source>
</evidence>